<accession>A0A1C7MH74</accession>
<feature type="transmembrane region" description="Helical" evidence="7">
    <location>
        <begin position="22"/>
        <end position="42"/>
    </location>
</feature>
<keyword evidence="5 7" id="KW-0472">Membrane</keyword>
<evidence type="ECO:0000313" key="9">
    <source>
        <dbReference type="Proteomes" id="UP000092993"/>
    </source>
</evidence>
<dbReference type="OrthoDB" id="536545at2759"/>
<dbReference type="AlphaFoldDB" id="A0A1C7MH74"/>
<dbReference type="GO" id="GO:0005886">
    <property type="term" value="C:plasma membrane"/>
    <property type="evidence" value="ECO:0007669"/>
    <property type="project" value="TreeGrafter"/>
</dbReference>
<feature type="region of interest" description="Disordered" evidence="6">
    <location>
        <begin position="254"/>
        <end position="274"/>
    </location>
</feature>
<comment type="subcellular location">
    <subcellularLocation>
        <location evidence="1">Membrane</location>
        <topology evidence="1">Multi-pass membrane protein</topology>
    </subcellularLocation>
</comment>
<dbReference type="Proteomes" id="UP000092993">
    <property type="component" value="Unassembled WGS sequence"/>
</dbReference>
<feature type="transmembrane region" description="Helical" evidence="7">
    <location>
        <begin position="124"/>
        <end position="144"/>
    </location>
</feature>
<evidence type="ECO:0000256" key="4">
    <source>
        <dbReference type="ARBA" id="ARBA00022989"/>
    </source>
</evidence>
<dbReference type="SUPFAM" id="SSF81321">
    <property type="entry name" value="Family A G protein-coupled receptor-like"/>
    <property type="match status" value="1"/>
</dbReference>
<dbReference type="PRINTS" id="PR00251">
    <property type="entry name" value="BACTRLOPSIN"/>
</dbReference>
<keyword evidence="3 7" id="KW-0812">Transmembrane</keyword>
<dbReference type="GO" id="GO:0005783">
    <property type="term" value="C:endoplasmic reticulum"/>
    <property type="evidence" value="ECO:0007669"/>
    <property type="project" value="TreeGrafter"/>
</dbReference>
<feature type="transmembrane region" description="Helical" evidence="7">
    <location>
        <begin position="191"/>
        <end position="209"/>
    </location>
</feature>
<organism evidence="8 9">
    <name type="scientific">Grifola frondosa</name>
    <name type="common">Maitake</name>
    <name type="synonym">Polyporus frondosus</name>
    <dbReference type="NCBI Taxonomy" id="5627"/>
    <lineage>
        <taxon>Eukaryota</taxon>
        <taxon>Fungi</taxon>
        <taxon>Dikarya</taxon>
        <taxon>Basidiomycota</taxon>
        <taxon>Agaricomycotina</taxon>
        <taxon>Agaricomycetes</taxon>
        <taxon>Polyporales</taxon>
        <taxon>Grifolaceae</taxon>
        <taxon>Grifola</taxon>
    </lineage>
</organism>
<dbReference type="Pfam" id="PF01036">
    <property type="entry name" value="Bac_rhodopsin"/>
    <property type="match status" value="1"/>
</dbReference>
<comment type="similarity">
    <text evidence="2">Belongs to the archaeal/bacterial/fungal opsin family.</text>
</comment>
<sequence>MSSLNQNPPNATRHITAHATDWLWFVFVVMILSALGMFFWAFSRPRGTRLFHQIAIIILVTASIAYFSMASDLGATPVVVEFRPHGSTVTRQIWVIRALYSRFITFPLLLIELLLATGLAFSDIFTTVFLAWVVVVCGLVGALVPSTYKWGYFTLGVVTLFFIWFVLLVYGPRSTFNAGAPVRTGYIRGSGYLVFLLLLYPIAVDYGAFGLASGKFTDGAAGAAGSGAGTGYSTGVEGGGAKGPGMTSAGISGAGVPGTTTATGPAGTGTGTQV</sequence>
<dbReference type="EMBL" id="LUGG01000004">
    <property type="protein sequence ID" value="OBZ75706.1"/>
    <property type="molecule type" value="Genomic_DNA"/>
</dbReference>
<evidence type="ECO:0000256" key="6">
    <source>
        <dbReference type="SAM" id="MobiDB-lite"/>
    </source>
</evidence>
<protein>
    <recommendedName>
        <fullName evidence="10">Family A G protein-coupled receptor-like protein</fullName>
    </recommendedName>
</protein>
<feature type="transmembrane region" description="Helical" evidence="7">
    <location>
        <begin position="94"/>
        <end position="117"/>
    </location>
</feature>
<evidence type="ECO:0008006" key="10">
    <source>
        <dbReference type="Google" id="ProtNLM"/>
    </source>
</evidence>
<evidence type="ECO:0000256" key="5">
    <source>
        <dbReference type="ARBA" id="ARBA00023136"/>
    </source>
</evidence>
<evidence type="ECO:0000256" key="1">
    <source>
        <dbReference type="ARBA" id="ARBA00004141"/>
    </source>
</evidence>
<dbReference type="SMART" id="SM01021">
    <property type="entry name" value="Bac_rhodopsin"/>
    <property type="match status" value="1"/>
</dbReference>
<comment type="caution">
    <text evidence="8">The sequence shown here is derived from an EMBL/GenBank/DDBJ whole genome shotgun (WGS) entry which is preliminary data.</text>
</comment>
<dbReference type="InterPro" id="IPR001425">
    <property type="entry name" value="Arc/bac/fun_rhodopsins"/>
</dbReference>
<proteinExistence type="inferred from homology"/>
<feature type="transmembrane region" description="Helical" evidence="7">
    <location>
        <begin position="150"/>
        <end position="170"/>
    </location>
</feature>
<dbReference type="Gene3D" id="1.20.1070.10">
    <property type="entry name" value="Rhodopsin 7-helix transmembrane proteins"/>
    <property type="match status" value="1"/>
</dbReference>
<evidence type="ECO:0000256" key="3">
    <source>
        <dbReference type="ARBA" id="ARBA00022692"/>
    </source>
</evidence>
<feature type="transmembrane region" description="Helical" evidence="7">
    <location>
        <begin position="54"/>
        <end position="74"/>
    </location>
</feature>
<dbReference type="PANTHER" id="PTHR28286">
    <property type="match status" value="1"/>
</dbReference>
<reference evidence="8 9" key="1">
    <citation type="submission" date="2016-03" db="EMBL/GenBank/DDBJ databases">
        <title>Whole genome sequencing of Grifola frondosa 9006-11.</title>
        <authorList>
            <person name="Min B."/>
            <person name="Park H."/>
            <person name="Kim J.-G."/>
            <person name="Cho H."/>
            <person name="Oh Y.-L."/>
            <person name="Kong W.-S."/>
            <person name="Choi I.-G."/>
        </authorList>
    </citation>
    <scope>NUCLEOTIDE SEQUENCE [LARGE SCALE GENOMIC DNA]</scope>
    <source>
        <strain evidence="8 9">9006-11</strain>
    </source>
</reference>
<keyword evidence="9" id="KW-1185">Reference proteome</keyword>
<name>A0A1C7MH74_GRIFR</name>
<gene>
    <name evidence="8" type="ORF">A0H81_04385</name>
</gene>
<keyword evidence="4 7" id="KW-1133">Transmembrane helix</keyword>
<evidence type="ECO:0000256" key="7">
    <source>
        <dbReference type="SAM" id="Phobius"/>
    </source>
</evidence>
<evidence type="ECO:0000313" key="8">
    <source>
        <dbReference type="EMBL" id="OBZ75706.1"/>
    </source>
</evidence>
<evidence type="ECO:0000256" key="2">
    <source>
        <dbReference type="ARBA" id="ARBA00008130"/>
    </source>
</evidence>
<dbReference type="PANTHER" id="PTHR28286:SF1">
    <property type="entry name" value="30 KDA HEAT SHOCK PROTEIN-RELATED"/>
    <property type="match status" value="1"/>
</dbReference>